<sequence>MVPAIPSFPRRRGSSLFSPCWISWTSAFAGRTSLFLFLLLPTLVHAQSDFSRQVVTSDGPSSVSVTIYRNPDRDASQAMNLRYLRGYALITEQRTITLPAGEVDLRFEGVAGGIIPQSAIVTGLPDGVLEKNRDAALLSPSALLNGYLGRRVSIRRTSAATGKVREYDADIRTDASGGMVLATAEGFEALQCTGLNETLIYPDVPEGLSAKPTLSIKTRVKTSTRATVTLSYLATGFDWQANYVADVSADGQTMKLYSWVTLANGDETSFIGTQTQTVAGQPNKGRDNIAPATGGSISLRCWPQGTTSDVAVRRFDRARNESKFLGRAMPAPMAAMGAEADMMEVTAQKVEAKQEDLGDLKLYRIPVPVTVASKSQKQVTMFEKTAVPFTQIYEAEIWADNSTEPTPLDITLRFQNEERNQLGLPLPAGKMVVFREAAGARLLAGEGSLEDKAIGEEVEITISKSPAVRYALEVLDNDEIAGKEYYDMQLTVTNASGMAAKVEITIDHSDNEQLKKLSNKLGRKNGNAVWGVTVPAKGERVLTYRLARVE</sequence>
<evidence type="ECO:0008006" key="2">
    <source>
        <dbReference type="Google" id="ProtNLM"/>
    </source>
</evidence>
<dbReference type="AlphaFoldDB" id="A0A3B0SCZ4"/>
<dbReference type="EMBL" id="UOEF01000393">
    <property type="protein sequence ID" value="VAW04151.1"/>
    <property type="molecule type" value="Genomic_DNA"/>
</dbReference>
<dbReference type="PANTHER" id="PTHR38075:SF1">
    <property type="entry name" value="DUF4139 DOMAIN-CONTAINING PROTEIN"/>
    <property type="match status" value="1"/>
</dbReference>
<accession>A0A3B0SCZ4</accession>
<dbReference type="PANTHER" id="PTHR38075">
    <property type="entry name" value="DUF4139 DOMAIN-CONTAINING PROTEIN"/>
    <property type="match status" value="1"/>
</dbReference>
<proteinExistence type="predicted"/>
<protein>
    <recommendedName>
        <fullName evidence="2">DUF4139 domain-containing protein</fullName>
    </recommendedName>
</protein>
<evidence type="ECO:0000313" key="1">
    <source>
        <dbReference type="EMBL" id="VAW04151.1"/>
    </source>
</evidence>
<name>A0A3B0SCZ4_9ZZZZ</name>
<reference evidence="1" key="1">
    <citation type="submission" date="2018-06" db="EMBL/GenBank/DDBJ databases">
        <authorList>
            <person name="Zhirakovskaya E."/>
        </authorList>
    </citation>
    <scope>NUCLEOTIDE SEQUENCE</scope>
</reference>
<organism evidence="1">
    <name type="scientific">hydrothermal vent metagenome</name>
    <dbReference type="NCBI Taxonomy" id="652676"/>
    <lineage>
        <taxon>unclassified sequences</taxon>
        <taxon>metagenomes</taxon>
        <taxon>ecological metagenomes</taxon>
    </lineage>
</organism>
<gene>
    <name evidence="1" type="ORF">MNBD_ALPHA04-2413</name>
</gene>